<protein>
    <submittedName>
        <fullName evidence="2">Uncharacterized protein</fullName>
    </submittedName>
</protein>
<sequence>MPVGEDVERRQDGGMSPDCSRVPVDASAKTRLIGRPPKKRKPWNKAENDHVRLSCEVRMMIVLIAVKSCRTPRRGRQHRRARKRDTSPSARVHRGRAAQTRHRRLGDVMDTPQNGVQRRRDGMRRPAIAAIRPGGSFHRGRHGRPTIRAGLHVILPATVSPESRIAVANHPRQSRATSTLKEEHACLDPVWAPSL</sequence>
<feature type="compositionally biased region" description="Basic residues" evidence="1">
    <location>
        <begin position="71"/>
        <end position="83"/>
    </location>
</feature>
<accession>A0A133KQ17</accession>
<organism evidence="2 3">
    <name type="scientific">Bifidobacterium bifidum</name>
    <dbReference type="NCBI Taxonomy" id="1681"/>
    <lineage>
        <taxon>Bacteria</taxon>
        <taxon>Bacillati</taxon>
        <taxon>Actinomycetota</taxon>
        <taxon>Actinomycetes</taxon>
        <taxon>Bifidobacteriales</taxon>
        <taxon>Bifidobacteriaceae</taxon>
        <taxon>Bifidobacterium</taxon>
    </lineage>
</organism>
<proteinExistence type="predicted"/>
<reference evidence="2 3" key="1">
    <citation type="submission" date="2016-01" db="EMBL/GenBank/DDBJ databases">
        <authorList>
            <person name="Oliw E.H."/>
        </authorList>
    </citation>
    <scope>NUCLEOTIDE SEQUENCE [LARGE SCALE GENOMIC DNA]</scope>
    <source>
        <strain evidence="2 3">MJR8628B</strain>
    </source>
</reference>
<dbReference type="Proteomes" id="UP000070092">
    <property type="component" value="Unassembled WGS sequence"/>
</dbReference>
<evidence type="ECO:0000313" key="3">
    <source>
        <dbReference type="Proteomes" id="UP000070092"/>
    </source>
</evidence>
<evidence type="ECO:0000313" key="2">
    <source>
        <dbReference type="EMBL" id="KWZ81683.1"/>
    </source>
</evidence>
<evidence type="ECO:0000256" key="1">
    <source>
        <dbReference type="SAM" id="MobiDB-lite"/>
    </source>
</evidence>
<comment type="caution">
    <text evidence="2">The sequence shown here is derived from an EMBL/GenBank/DDBJ whole genome shotgun (WGS) entry which is preliminary data.</text>
</comment>
<feature type="region of interest" description="Disordered" evidence="1">
    <location>
        <begin position="71"/>
        <end position="124"/>
    </location>
</feature>
<gene>
    <name evidence="2" type="ORF">HMPREF3196_00810</name>
</gene>
<dbReference type="EMBL" id="LRPO01000024">
    <property type="protein sequence ID" value="KWZ81683.1"/>
    <property type="molecule type" value="Genomic_DNA"/>
</dbReference>
<dbReference type="AlphaFoldDB" id="A0A133KQ17"/>
<feature type="compositionally biased region" description="Basic and acidic residues" evidence="1">
    <location>
        <begin position="1"/>
        <end position="12"/>
    </location>
</feature>
<feature type="compositionally biased region" description="Basic residues" evidence="1">
    <location>
        <begin position="91"/>
        <end position="104"/>
    </location>
</feature>
<name>A0A133KQ17_BIFBI</name>
<feature type="region of interest" description="Disordered" evidence="1">
    <location>
        <begin position="1"/>
        <end position="29"/>
    </location>
</feature>